<dbReference type="Gene3D" id="2.60.450.10">
    <property type="entry name" value="Lipopolysaccharide (LPS) transport protein A like domain"/>
    <property type="match status" value="1"/>
</dbReference>
<dbReference type="EMBL" id="QLST01000007">
    <property type="protein sequence ID" value="RBA28420.1"/>
    <property type="molecule type" value="Genomic_DNA"/>
</dbReference>
<dbReference type="NCBIfam" id="TIGR04409">
    <property type="entry name" value="LptC_YrbK"/>
    <property type="match status" value="1"/>
</dbReference>
<dbReference type="GO" id="GO:0015221">
    <property type="term" value="F:lipopolysaccharide transmembrane transporter activity"/>
    <property type="evidence" value="ECO:0007669"/>
    <property type="project" value="InterPro"/>
</dbReference>
<gene>
    <name evidence="2" type="primary">lptC</name>
    <name evidence="2" type="ORF">DPN68_06830</name>
</gene>
<dbReference type="InterPro" id="IPR026265">
    <property type="entry name" value="LptC"/>
</dbReference>
<evidence type="ECO:0000256" key="1">
    <source>
        <dbReference type="SAM" id="Phobius"/>
    </source>
</evidence>
<evidence type="ECO:0000313" key="2">
    <source>
        <dbReference type="EMBL" id="RBA28420.1"/>
    </source>
</evidence>
<keyword evidence="1" id="KW-0812">Transmembrane</keyword>
<keyword evidence="1" id="KW-1133">Transmembrane helix</keyword>
<dbReference type="PROSITE" id="PS51257">
    <property type="entry name" value="PROKAR_LIPOPROTEIN"/>
    <property type="match status" value="1"/>
</dbReference>
<proteinExistence type="predicted"/>
<keyword evidence="3" id="KW-1185">Reference proteome</keyword>
<dbReference type="AlphaFoldDB" id="A0A365P1R7"/>
<evidence type="ECO:0000313" key="3">
    <source>
        <dbReference type="Proteomes" id="UP000253319"/>
    </source>
</evidence>
<dbReference type="Proteomes" id="UP000253319">
    <property type="component" value="Unassembled WGS sequence"/>
</dbReference>
<dbReference type="GO" id="GO:0005886">
    <property type="term" value="C:plasma membrane"/>
    <property type="evidence" value="ECO:0007669"/>
    <property type="project" value="InterPro"/>
</dbReference>
<keyword evidence="1" id="KW-0472">Membrane</keyword>
<protein>
    <submittedName>
        <fullName evidence="2">LPS export ABC transporter periplasmic protein LptC</fullName>
    </submittedName>
</protein>
<dbReference type="OrthoDB" id="1427074at2"/>
<comment type="caution">
    <text evidence="2">The sequence shown here is derived from an EMBL/GenBank/DDBJ whole genome shotgun (WGS) entry which is preliminary data.</text>
</comment>
<accession>A0A365P1R7</accession>
<reference evidence="2 3" key="1">
    <citation type="submission" date="2018-06" db="EMBL/GenBank/DDBJ databases">
        <title>Flavobacterium tibetense sp. nov., isolated from a wetland YonghuCo on Tibetan Plateau.</title>
        <authorList>
            <person name="Xing P."/>
            <person name="Phurbu D."/>
            <person name="Lu H."/>
        </authorList>
    </citation>
    <scope>NUCLEOTIDE SEQUENCE [LARGE SCALE GENOMIC DNA]</scope>
    <source>
        <strain evidence="2 3">YH5</strain>
    </source>
</reference>
<dbReference type="Pfam" id="PF06835">
    <property type="entry name" value="LptC"/>
    <property type="match status" value="1"/>
</dbReference>
<sequence length="185" mass="21178">MNQKIKNIFLNMVTVFIVTMFFSCEGSLKDVQRFNQSSFVPSGEADTINLRYTDSGKIKSILQSPKMLDYATIENPFTEFPKGILVTMFDDKGNTTIIKSNYAITYKKTDIIDLQGDVTITSHDGKKLETSQLYYDQKNEWFFTEKFFKFTKEDGGYLQGPGVDFSKDFKIFNMQQSSGEVNSSE</sequence>
<name>A0A365P1R7_9FLAO</name>
<feature type="transmembrane region" description="Helical" evidence="1">
    <location>
        <begin position="7"/>
        <end position="28"/>
    </location>
</feature>
<dbReference type="InterPro" id="IPR010664">
    <property type="entry name" value="LipoPS_assembly_LptC-rel"/>
</dbReference>
<organism evidence="2 3">
    <name type="scientific">Flavobacterium tibetense</name>
    <dbReference type="NCBI Taxonomy" id="2233533"/>
    <lineage>
        <taxon>Bacteria</taxon>
        <taxon>Pseudomonadati</taxon>
        <taxon>Bacteroidota</taxon>
        <taxon>Flavobacteriia</taxon>
        <taxon>Flavobacteriales</taxon>
        <taxon>Flavobacteriaceae</taxon>
        <taxon>Flavobacterium</taxon>
    </lineage>
</organism>